<keyword evidence="6 7" id="KW-0472">Membrane</keyword>
<keyword evidence="10" id="KW-1185">Reference proteome</keyword>
<protein>
    <submittedName>
        <fullName evidence="9">Carbohydrate ABC transporter permease</fullName>
    </submittedName>
</protein>
<dbReference type="PROSITE" id="PS50928">
    <property type="entry name" value="ABC_TM1"/>
    <property type="match status" value="1"/>
</dbReference>
<evidence type="ECO:0000256" key="4">
    <source>
        <dbReference type="ARBA" id="ARBA00022692"/>
    </source>
</evidence>
<feature type="transmembrane region" description="Helical" evidence="7">
    <location>
        <begin position="203"/>
        <end position="223"/>
    </location>
</feature>
<dbReference type="EMBL" id="JBHSCW010000002">
    <property type="protein sequence ID" value="MFC4350841.1"/>
    <property type="molecule type" value="Genomic_DNA"/>
</dbReference>
<accession>A0ABV8UHV6</accession>
<evidence type="ECO:0000256" key="6">
    <source>
        <dbReference type="ARBA" id="ARBA00023136"/>
    </source>
</evidence>
<feature type="transmembrane region" description="Helical" evidence="7">
    <location>
        <begin position="54"/>
        <end position="72"/>
    </location>
</feature>
<gene>
    <name evidence="9" type="ORF">ACFOW6_04705</name>
</gene>
<dbReference type="Pfam" id="PF00528">
    <property type="entry name" value="BPD_transp_1"/>
    <property type="match status" value="1"/>
</dbReference>
<keyword evidence="2 7" id="KW-0813">Transport</keyword>
<evidence type="ECO:0000313" key="9">
    <source>
        <dbReference type="EMBL" id="MFC4350841.1"/>
    </source>
</evidence>
<feature type="transmembrane region" description="Helical" evidence="7">
    <location>
        <begin position="144"/>
        <end position="165"/>
    </location>
</feature>
<organism evidence="9 10">
    <name type="scientific">Fodinicurvata halophila</name>
    <dbReference type="NCBI Taxonomy" id="1419723"/>
    <lineage>
        <taxon>Bacteria</taxon>
        <taxon>Pseudomonadati</taxon>
        <taxon>Pseudomonadota</taxon>
        <taxon>Alphaproteobacteria</taxon>
        <taxon>Rhodospirillales</taxon>
        <taxon>Rhodovibrionaceae</taxon>
        <taxon>Fodinicurvata</taxon>
    </lineage>
</organism>
<name>A0ABV8UHV6_9PROT</name>
<dbReference type="CDD" id="cd06261">
    <property type="entry name" value="TM_PBP2"/>
    <property type="match status" value="1"/>
</dbReference>
<dbReference type="SUPFAM" id="SSF161098">
    <property type="entry name" value="MetI-like"/>
    <property type="match status" value="1"/>
</dbReference>
<dbReference type="PANTHER" id="PTHR43744">
    <property type="entry name" value="ABC TRANSPORTER PERMEASE PROTEIN MG189-RELATED-RELATED"/>
    <property type="match status" value="1"/>
</dbReference>
<dbReference type="InterPro" id="IPR000515">
    <property type="entry name" value="MetI-like"/>
</dbReference>
<feature type="transmembrane region" description="Helical" evidence="7">
    <location>
        <begin position="84"/>
        <end position="106"/>
    </location>
</feature>
<dbReference type="RefSeq" id="WP_382421180.1">
    <property type="nucleotide sequence ID" value="NZ_JBHSCW010000002.1"/>
</dbReference>
<feature type="transmembrane region" description="Helical" evidence="7">
    <location>
        <begin position="247"/>
        <end position="270"/>
    </location>
</feature>
<evidence type="ECO:0000256" key="3">
    <source>
        <dbReference type="ARBA" id="ARBA00022475"/>
    </source>
</evidence>
<evidence type="ECO:0000256" key="5">
    <source>
        <dbReference type="ARBA" id="ARBA00022989"/>
    </source>
</evidence>
<comment type="subcellular location">
    <subcellularLocation>
        <location evidence="1 7">Cell membrane</location>
        <topology evidence="1 7">Multi-pass membrane protein</topology>
    </subcellularLocation>
</comment>
<dbReference type="InterPro" id="IPR035906">
    <property type="entry name" value="MetI-like_sf"/>
</dbReference>
<comment type="caution">
    <text evidence="9">The sequence shown here is derived from an EMBL/GenBank/DDBJ whole genome shotgun (WGS) entry which is preliminary data.</text>
</comment>
<dbReference type="PANTHER" id="PTHR43744:SF3">
    <property type="entry name" value="LACTOSE TRANSPORT SYSTEM PERMEASE PROTEIN LACG"/>
    <property type="match status" value="1"/>
</dbReference>
<dbReference type="Gene3D" id="1.10.3720.10">
    <property type="entry name" value="MetI-like"/>
    <property type="match status" value="1"/>
</dbReference>
<proteinExistence type="inferred from homology"/>
<evidence type="ECO:0000259" key="8">
    <source>
        <dbReference type="PROSITE" id="PS50928"/>
    </source>
</evidence>
<keyword evidence="5 7" id="KW-1133">Transmembrane helix</keyword>
<evidence type="ECO:0000256" key="7">
    <source>
        <dbReference type="RuleBase" id="RU363032"/>
    </source>
</evidence>
<keyword evidence="4 7" id="KW-0812">Transmembrane</keyword>
<keyword evidence="3" id="KW-1003">Cell membrane</keyword>
<feature type="transmembrane region" description="Helical" evidence="7">
    <location>
        <begin position="115"/>
        <end position="138"/>
    </location>
</feature>
<feature type="domain" description="ABC transmembrane type-1" evidence="8">
    <location>
        <begin position="80"/>
        <end position="269"/>
    </location>
</feature>
<feature type="transmembrane region" description="Helical" evidence="7">
    <location>
        <begin position="26"/>
        <end position="47"/>
    </location>
</feature>
<evidence type="ECO:0000256" key="2">
    <source>
        <dbReference type="ARBA" id="ARBA00022448"/>
    </source>
</evidence>
<comment type="similarity">
    <text evidence="7">Belongs to the binding-protein-dependent transport system permease family.</text>
</comment>
<dbReference type="Proteomes" id="UP001595799">
    <property type="component" value="Unassembled WGS sequence"/>
</dbReference>
<evidence type="ECO:0000313" key="10">
    <source>
        <dbReference type="Proteomes" id="UP001595799"/>
    </source>
</evidence>
<evidence type="ECO:0000256" key="1">
    <source>
        <dbReference type="ARBA" id="ARBA00004651"/>
    </source>
</evidence>
<sequence>MSLAGASETRRGLSGFFAEDGGLESIAAWLLAIVWISPLVFAAWASFHTASDALSFNLAAPLTLVNYIEAWFDAPWIRYFFNTMALVTLILLGQFFFCTLAGYAFARFEFRGREVLFILVLMQLFILPEVLIVENYTIITNLGLFDSILGIGVPYMASAFGIFLLRQAFKQVPKELEEAARIEGCGWMGILWRVYMPAARPTYLAYAMVSIATHWNNFLWPLVVTNTEQTRPLTVGLSLFAAPESGVSIVVISAATIMSIAPLLIAFLLFQRQFMQAFLRAGIR</sequence>
<reference evidence="10" key="1">
    <citation type="journal article" date="2019" name="Int. J. Syst. Evol. Microbiol.">
        <title>The Global Catalogue of Microorganisms (GCM) 10K type strain sequencing project: providing services to taxonomists for standard genome sequencing and annotation.</title>
        <authorList>
            <consortium name="The Broad Institute Genomics Platform"/>
            <consortium name="The Broad Institute Genome Sequencing Center for Infectious Disease"/>
            <person name="Wu L."/>
            <person name="Ma J."/>
        </authorList>
    </citation>
    <scope>NUCLEOTIDE SEQUENCE [LARGE SCALE GENOMIC DNA]</scope>
    <source>
        <strain evidence="10">CECT 8472</strain>
    </source>
</reference>